<accession>A0A1B2DLU5</accession>
<sequence>MRTRIFACFFYLKGYPKGRMYPPFWTMSERLPGCRIKAYIKIIRFLRGINGFTQMLHQQRMNLKDQWMVKVKEIYAWTSYGE</sequence>
<evidence type="ECO:0000313" key="1">
    <source>
        <dbReference type="EMBL" id="ANY68684.1"/>
    </source>
</evidence>
<reference evidence="1" key="1">
    <citation type="submission" date="2016-08" db="EMBL/GenBank/DDBJ databases">
        <title>Complete Genome Seqeunce of Paenibacillus sp. BIHB 4019 from tea rhizoplane.</title>
        <authorList>
            <person name="Thakur R."/>
            <person name="Swarnkar M.K."/>
            <person name="Gulati A."/>
        </authorList>
    </citation>
    <scope>NUCLEOTIDE SEQUENCE [LARGE SCALE GENOMIC DNA]</scope>
    <source>
        <strain evidence="1">BIHB4019</strain>
    </source>
</reference>
<organism evidence="1">
    <name type="scientific">Paenibacillus sp. BIHB 4019</name>
    <dbReference type="NCBI Taxonomy" id="1870819"/>
    <lineage>
        <taxon>Bacteria</taxon>
        <taxon>Bacillati</taxon>
        <taxon>Bacillota</taxon>
        <taxon>Bacilli</taxon>
        <taxon>Bacillales</taxon>
        <taxon>Paenibacillaceae</taxon>
        <taxon>Paenibacillus</taxon>
    </lineage>
</organism>
<name>A0A1B2DLU5_9BACL</name>
<gene>
    <name evidence="1" type="ORF">BBD42_21090</name>
</gene>
<dbReference type="EMBL" id="CP016808">
    <property type="protein sequence ID" value="ANY68684.1"/>
    <property type="molecule type" value="Genomic_DNA"/>
</dbReference>
<proteinExistence type="predicted"/>
<protein>
    <submittedName>
        <fullName evidence="1">Uncharacterized protein</fullName>
    </submittedName>
</protein>
<dbReference type="AlphaFoldDB" id="A0A1B2DLU5"/>